<dbReference type="Pfam" id="PF00196">
    <property type="entry name" value="GerE"/>
    <property type="match status" value="1"/>
</dbReference>
<dbReference type="InterPro" id="IPR016032">
    <property type="entry name" value="Sig_transdc_resp-reg_C-effctor"/>
</dbReference>
<evidence type="ECO:0000256" key="1">
    <source>
        <dbReference type="SAM" id="Coils"/>
    </source>
</evidence>
<evidence type="ECO:0000259" key="2">
    <source>
        <dbReference type="PROSITE" id="PS50043"/>
    </source>
</evidence>
<name>A0A1M5V4K7_9FIRM</name>
<feature type="domain" description="HTH luxR-type" evidence="2">
    <location>
        <begin position="109"/>
        <end position="174"/>
    </location>
</feature>
<dbReference type="Gene3D" id="3.40.50.2300">
    <property type="match status" value="1"/>
</dbReference>
<dbReference type="GO" id="GO:0003677">
    <property type="term" value="F:DNA binding"/>
    <property type="evidence" value="ECO:0007669"/>
    <property type="project" value="InterPro"/>
</dbReference>
<feature type="coiled-coil region" evidence="1">
    <location>
        <begin position="99"/>
        <end position="126"/>
    </location>
</feature>
<dbReference type="GO" id="GO:0006355">
    <property type="term" value="P:regulation of DNA-templated transcription"/>
    <property type="evidence" value="ECO:0007669"/>
    <property type="project" value="InterPro"/>
</dbReference>
<dbReference type="PRINTS" id="PR00038">
    <property type="entry name" value="HTHLUXR"/>
</dbReference>
<gene>
    <name evidence="3" type="ORF">SAMN02745245_01977</name>
</gene>
<reference evidence="3 4" key="1">
    <citation type="submission" date="2016-11" db="EMBL/GenBank/DDBJ databases">
        <authorList>
            <person name="Jaros S."/>
            <person name="Januszkiewicz K."/>
            <person name="Wedrychowicz H."/>
        </authorList>
    </citation>
    <scope>NUCLEOTIDE SEQUENCE [LARGE SCALE GENOMIC DNA]</scope>
    <source>
        <strain evidence="3 4">DSM 21120</strain>
    </source>
</reference>
<organism evidence="3 4">
    <name type="scientific">Anaerosphaera aminiphila DSM 21120</name>
    <dbReference type="NCBI Taxonomy" id="1120995"/>
    <lineage>
        <taxon>Bacteria</taxon>
        <taxon>Bacillati</taxon>
        <taxon>Bacillota</taxon>
        <taxon>Tissierellia</taxon>
        <taxon>Tissierellales</taxon>
        <taxon>Peptoniphilaceae</taxon>
        <taxon>Anaerosphaera</taxon>
    </lineage>
</organism>
<dbReference type="EMBL" id="FQXI01000030">
    <property type="protein sequence ID" value="SHH70161.1"/>
    <property type="molecule type" value="Genomic_DNA"/>
</dbReference>
<evidence type="ECO:0000313" key="3">
    <source>
        <dbReference type="EMBL" id="SHH70161.1"/>
    </source>
</evidence>
<dbReference type="RefSeq" id="WP_083529223.1">
    <property type="nucleotide sequence ID" value="NZ_FQXI01000030.1"/>
</dbReference>
<protein>
    <submittedName>
        <fullName evidence="3">Regulatory protein, luxR family</fullName>
    </submittedName>
</protein>
<dbReference type="InterPro" id="IPR000792">
    <property type="entry name" value="Tscrpt_reg_LuxR_C"/>
</dbReference>
<proteinExistence type="predicted"/>
<keyword evidence="4" id="KW-1185">Reference proteome</keyword>
<dbReference type="SMART" id="SM00421">
    <property type="entry name" value="HTH_LUXR"/>
    <property type="match status" value="1"/>
</dbReference>
<dbReference type="OrthoDB" id="9779069at2"/>
<dbReference type="STRING" id="1120995.SAMN02745245_01977"/>
<dbReference type="AlphaFoldDB" id="A0A1M5V4K7"/>
<dbReference type="SUPFAM" id="SSF46894">
    <property type="entry name" value="C-terminal effector domain of the bipartite response regulators"/>
    <property type="match status" value="1"/>
</dbReference>
<keyword evidence="1" id="KW-0175">Coiled coil</keyword>
<dbReference type="Proteomes" id="UP000184032">
    <property type="component" value="Unassembled WGS sequence"/>
</dbReference>
<dbReference type="PROSITE" id="PS50043">
    <property type="entry name" value="HTH_LUXR_2"/>
    <property type="match status" value="1"/>
</dbReference>
<evidence type="ECO:0000313" key="4">
    <source>
        <dbReference type="Proteomes" id="UP000184032"/>
    </source>
</evidence>
<accession>A0A1M5V4K7</accession>
<sequence>MKKIYLKIEEEIFRTGIEKILEDKYIVREVKNHKTIRKTDLLITDDNIIRDYSVVIYRDLNVAIYSQAKIKLLRSANREELLIALDRAVKNEIYTQGTIEIEEQKLLKFKEQLNKLNSRHKQLVSKILENKTNREIASELFLSEKTIKNNLTELYKILEVKSRADLVKTYKIILT</sequence>